<dbReference type="PANTHER" id="PTHR24559:SF444">
    <property type="entry name" value="REVERSE TRANSCRIPTASE DOMAIN-CONTAINING PROTEIN"/>
    <property type="match status" value="1"/>
</dbReference>
<dbReference type="EMBL" id="CAKLBY020000048">
    <property type="protein sequence ID" value="CAK7919436.1"/>
    <property type="molecule type" value="Genomic_DNA"/>
</dbReference>
<comment type="caution">
    <text evidence="1">The sequence shown here is derived from an EMBL/GenBank/DDBJ whole genome shotgun (WGS) entry which is preliminary data.</text>
</comment>
<protein>
    <recommendedName>
        <fullName evidence="3">Reverse transcriptase</fullName>
    </recommendedName>
</protein>
<proteinExistence type="predicted"/>
<organism evidence="1 2">
    <name type="scientific">Peronospora matthiolae</name>
    <dbReference type="NCBI Taxonomy" id="2874970"/>
    <lineage>
        <taxon>Eukaryota</taxon>
        <taxon>Sar</taxon>
        <taxon>Stramenopiles</taxon>
        <taxon>Oomycota</taxon>
        <taxon>Peronosporomycetes</taxon>
        <taxon>Peronosporales</taxon>
        <taxon>Peronosporaceae</taxon>
        <taxon>Peronospora</taxon>
    </lineage>
</organism>
<evidence type="ECO:0000313" key="1">
    <source>
        <dbReference type="EMBL" id="CAK7919436.1"/>
    </source>
</evidence>
<dbReference type="InterPro" id="IPR053134">
    <property type="entry name" value="RNA-dir_DNA_polymerase"/>
</dbReference>
<dbReference type="InterPro" id="IPR043502">
    <property type="entry name" value="DNA/RNA_pol_sf"/>
</dbReference>
<evidence type="ECO:0008006" key="3">
    <source>
        <dbReference type="Google" id="ProtNLM"/>
    </source>
</evidence>
<dbReference type="SUPFAM" id="SSF56672">
    <property type="entry name" value="DNA/RNA polymerases"/>
    <property type="match status" value="1"/>
</dbReference>
<sequence length="155" mass="17761">MDESVLDEKTRIERYMPQLWESLKTNPLYEDLVEFRDVFPESVPCKLPKDKSSRHEIELKPDSKYCVMKHWPLPREQVTAIDKFFADRVAAGHVRESTSPHSSPTFCVRKATGGWRIVHAFNKLNAATVPAQTPIPRKDVIIDGMSKSTIFSSMD</sequence>
<dbReference type="AlphaFoldDB" id="A0AAV1TEE7"/>
<reference evidence="1" key="1">
    <citation type="submission" date="2024-01" db="EMBL/GenBank/DDBJ databases">
        <authorList>
            <person name="Webb A."/>
        </authorList>
    </citation>
    <scope>NUCLEOTIDE SEQUENCE</scope>
    <source>
        <strain evidence="1">Pm1</strain>
    </source>
</reference>
<dbReference type="Gene3D" id="3.10.10.10">
    <property type="entry name" value="HIV Type 1 Reverse Transcriptase, subunit A, domain 1"/>
    <property type="match status" value="1"/>
</dbReference>
<accession>A0AAV1TEE7</accession>
<dbReference type="PANTHER" id="PTHR24559">
    <property type="entry name" value="TRANSPOSON TY3-I GAG-POL POLYPROTEIN"/>
    <property type="match status" value="1"/>
</dbReference>
<gene>
    <name evidence="1" type="ORF">PM001_LOCUS6004</name>
</gene>
<name>A0AAV1TEE7_9STRA</name>
<dbReference type="Proteomes" id="UP001162060">
    <property type="component" value="Unassembled WGS sequence"/>
</dbReference>
<evidence type="ECO:0000313" key="2">
    <source>
        <dbReference type="Proteomes" id="UP001162060"/>
    </source>
</evidence>